<dbReference type="AlphaFoldDB" id="B7P503"/>
<evidence type="ECO:0000313" key="6">
    <source>
        <dbReference type="EMBL" id="EEC01675.1"/>
    </source>
</evidence>
<dbReference type="EMBL" id="ABJB011072389">
    <property type="status" value="NOT_ANNOTATED_CDS"/>
    <property type="molecule type" value="Genomic_DNA"/>
</dbReference>
<dbReference type="OrthoDB" id="7312725at2759"/>
<dbReference type="PaxDb" id="6945-B7P503"/>
<evidence type="ECO:0000313" key="8">
    <source>
        <dbReference type="Proteomes" id="UP000001555"/>
    </source>
</evidence>
<keyword evidence="3" id="KW-0732">Signal</keyword>
<evidence type="ECO:0000256" key="3">
    <source>
        <dbReference type="SAM" id="SignalP"/>
    </source>
</evidence>
<evidence type="ECO:0000256" key="1">
    <source>
        <dbReference type="ARBA" id="ARBA00001968"/>
    </source>
</evidence>
<dbReference type="Pfam" id="PF13613">
    <property type="entry name" value="HTH_Tnp_4"/>
    <property type="match status" value="1"/>
</dbReference>
<dbReference type="VEuPathDB" id="VectorBase:ISCW024045"/>
<evidence type="ECO:0000259" key="4">
    <source>
        <dbReference type="Pfam" id="PF13359"/>
    </source>
</evidence>
<evidence type="ECO:0000313" key="7">
    <source>
        <dbReference type="EnsemblMetazoa" id="ISCW024045-PA"/>
    </source>
</evidence>
<reference evidence="7" key="2">
    <citation type="submission" date="2020-05" db="UniProtKB">
        <authorList>
            <consortium name="EnsemblMetazoa"/>
        </authorList>
    </citation>
    <scope>IDENTIFICATION</scope>
    <source>
        <strain evidence="7">wikel</strain>
    </source>
</reference>
<feature type="chain" id="PRO_5010959719" evidence="3">
    <location>
        <begin position="31"/>
        <end position="283"/>
    </location>
</feature>
<dbReference type="EnsemblMetazoa" id="ISCW024045-RA">
    <property type="protein sequence ID" value="ISCW024045-PA"/>
    <property type="gene ID" value="ISCW024045"/>
</dbReference>
<dbReference type="InterPro" id="IPR027805">
    <property type="entry name" value="Transposase_HTH_dom"/>
</dbReference>
<dbReference type="VEuPathDB" id="VectorBase:ISCP_022986"/>
<gene>
    <name evidence="6" type="ORF">IscW_ISCW024045</name>
</gene>
<reference evidence="6 8" key="1">
    <citation type="submission" date="2008-03" db="EMBL/GenBank/DDBJ databases">
        <title>Annotation of Ixodes scapularis.</title>
        <authorList>
            <consortium name="Ixodes scapularis Genome Project Consortium"/>
            <person name="Caler E."/>
            <person name="Hannick L.I."/>
            <person name="Bidwell S."/>
            <person name="Joardar V."/>
            <person name="Thiagarajan M."/>
            <person name="Amedeo P."/>
            <person name="Galinsky K.J."/>
            <person name="Schobel S."/>
            <person name="Inman J."/>
            <person name="Hostetler J."/>
            <person name="Miller J."/>
            <person name="Hammond M."/>
            <person name="Megy K."/>
            <person name="Lawson D."/>
            <person name="Kodira C."/>
            <person name="Sutton G."/>
            <person name="Meyer J."/>
            <person name="Hill C.A."/>
            <person name="Birren B."/>
            <person name="Nene V."/>
            <person name="Collins F."/>
            <person name="Alarcon-Chaidez F."/>
            <person name="Wikel S."/>
            <person name="Strausberg R."/>
        </authorList>
    </citation>
    <scope>NUCLEOTIDE SEQUENCE [LARGE SCALE GENOMIC DNA]</scope>
    <source>
        <strain evidence="8">Wikel</strain>
        <strain evidence="6">Wikel colony</strain>
    </source>
</reference>
<organism evidence="6">
    <name type="scientific">Ixodes scapularis</name>
    <name type="common">Black-legged tick</name>
    <name type="synonym">Deer tick</name>
    <dbReference type="NCBI Taxonomy" id="6945"/>
    <lineage>
        <taxon>Eukaryota</taxon>
        <taxon>Metazoa</taxon>
        <taxon>Ecdysozoa</taxon>
        <taxon>Arthropoda</taxon>
        <taxon>Chelicerata</taxon>
        <taxon>Arachnida</taxon>
        <taxon>Acari</taxon>
        <taxon>Parasitiformes</taxon>
        <taxon>Ixodida</taxon>
        <taxon>Ixodoidea</taxon>
        <taxon>Ixodidae</taxon>
        <taxon>Ixodinae</taxon>
        <taxon>Ixodes</taxon>
    </lineage>
</organism>
<sequence length="283" mass="31737">RMMSEAESLSATSFSLFALLLSLLPDVPRRQNELSAENRLLLFLIKLKHNVPFSCLGVLFTVDRRTAARMFTRTLETLCARTKSWIWWPSRAAIQATMPPSFKVNYPLCRVIIDCTEMTVEMPPTVEQQNLWYSQYKGCFTVKYLIGIAPSGLVTFLSDGFGGRTSDTAITVESGFLLKLQPNDVVLADKGFPGIVTGVGAQRATLVMPPFASGAQFTEVEVDSTYATASVRIHVERVIQRVKIYTITRRISHHLIPHLDNVMHILCVLTNLRPGIFKSQKEQ</sequence>
<dbReference type="EMBL" id="DS637858">
    <property type="protein sequence ID" value="EEC01675.1"/>
    <property type="molecule type" value="Genomic_DNA"/>
</dbReference>
<feature type="domain" description="Transposase Helix-turn-helix" evidence="5">
    <location>
        <begin position="33"/>
        <end position="83"/>
    </location>
</feature>
<proteinExistence type="predicted"/>
<keyword evidence="2" id="KW-0479">Metal-binding</keyword>
<dbReference type="InterPro" id="IPR027806">
    <property type="entry name" value="HARBI1_dom"/>
</dbReference>
<name>B7P503_IXOSC</name>
<feature type="signal peptide" evidence="3">
    <location>
        <begin position="1"/>
        <end position="30"/>
    </location>
</feature>
<feature type="non-terminal residue" evidence="6">
    <location>
        <position position="1"/>
    </location>
</feature>
<dbReference type="VEuPathDB" id="VectorBase:ISCI024045"/>
<dbReference type="Proteomes" id="UP000001555">
    <property type="component" value="Unassembled WGS sequence"/>
</dbReference>
<dbReference type="PANTHER" id="PTHR23080:SF143">
    <property type="entry name" value="SI:DKEY-56D12.4"/>
    <property type="match status" value="1"/>
</dbReference>
<keyword evidence="8" id="KW-1185">Reference proteome</keyword>
<dbReference type="PANTHER" id="PTHR23080">
    <property type="entry name" value="THAP DOMAIN PROTEIN"/>
    <property type="match status" value="1"/>
</dbReference>
<dbReference type="InParanoid" id="B7P503"/>
<accession>B7P503</accession>
<dbReference type="GO" id="GO:0046872">
    <property type="term" value="F:metal ion binding"/>
    <property type="evidence" value="ECO:0007669"/>
    <property type="project" value="UniProtKB-KW"/>
</dbReference>
<evidence type="ECO:0000259" key="5">
    <source>
        <dbReference type="Pfam" id="PF13613"/>
    </source>
</evidence>
<dbReference type="Pfam" id="PF13359">
    <property type="entry name" value="DDE_Tnp_4"/>
    <property type="match status" value="1"/>
</dbReference>
<protein>
    <submittedName>
        <fullName evidence="6 7">Uncharacterized protein</fullName>
    </submittedName>
</protein>
<dbReference type="HOGENOM" id="CLU_025643_2_0_1"/>
<feature type="domain" description="DDE Tnp4" evidence="4">
    <location>
        <begin position="113"/>
        <end position="271"/>
    </location>
</feature>
<comment type="cofactor">
    <cofactor evidence="1">
        <name>a divalent metal cation</name>
        <dbReference type="ChEBI" id="CHEBI:60240"/>
    </cofactor>
</comment>
<evidence type="ECO:0000256" key="2">
    <source>
        <dbReference type="ARBA" id="ARBA00022723"/>
    </source>
</evidence>